<dbReference type="EMBL" id="AE017282">
    <property type="protein sequence ID" value="AAU91444.1"/>
    <property type="molecule type" value="Genomic_DNA"/>
</dbReference>
<keyword evidence="1" id="KW-0472">Membrane</keyword>
<proteinExistence type="predicted"/>
<protein>
    <submittedName>
        <fullName evidence="2">Uncharacterized protein</fullName>
    </submittedName>
</protein>
<gene>
    <name evidence="2" type="ordered locus">MCA2455</name>
</gene>
<keyword evidence="1" id="KW-1133">Transmembrane helix</keyword>
<feature type="transmembrane region" description="Helical" evidence="1">
    <location>
        <begin position="30"/>
        <end position="62"/>
    </location>
</feature>
<evidence type="ECO:0000313" key="3">
    <source>
        <dbReference type="Proteomes" id="UP000006821"/>
    </source>
</evidence>
<evidence type="ECO:0000313" key="2">
    <source>
        <dbReference type="EMBL" id="AAU91444.1"/>
    </source>
</evidence>
<evidence type="ECO:0000256" key="1">
    <source>
        <dbReference type="SAM" id="Phobius"/>
    </source>
</evidence>
<keyword evidence="1" id="KW-0812">Transmembrane</keyword>
<dbReference type="STRING" id="243233.MCA2455"/>
<dbReference type="AlphaFoldDB" id="Q604T1"/>
<sequence>MAKSESFLPGGGRGGVMDEHDRLVAALKDIIVLFSLMAAVGSVYHGNWLAGGGYAGLALLFFNEKQLRRWWRGRHGRR</sequence>
<accession>Q604T1</accession>
<organism evidence="2 3">
    <name type="scientific">Methylococcus capsulatus (strain ATCC 33009 / NCIMB 11132 / Bath)</name>
    <dbReference type="NCBI Taxonomy" id="243233"/>
    <lineage>
        <taxon>Bacteria</taxon>
        <taxon>Pseudomonadati</taxon>
        <taxon>Pseudomonadota</taxon>
        <taxon>Gammaproteobacteria</taxon>
        <taxon>Methylococcales</taxon>
        <taxon>Methylococcaceae</taxon>
        <taxon>Methylococcus</taxon>
    </lineage>
</organism>
<dbReference type="HOGENOM" id="CLU_2617928_0_0_6"/>
<name>Q604T1_METCA</name>
<dbReference type="Proteomes" id="UP000006821">
    <property type="component" value="Chromosome"/>
</dbReference>
<reference evidence="2 3" key="1">
    <citation type="journal article" date="2004" name="PLoS Biol.">
        <title>Genomic insights into methanotrophy: the complete genome sequence of Methylococcus capsulatus (Bath).</title>
        <authorList>
            <person name="Ward N.L."/>
            <person name="Larsen O."/>
            <person name="Sakwa J."/>
            <person name="Bruseth L."/>
            <person name="Khouri H.M."/>
            <person name="Durkin A.S."/>
            <person name="Dimitrov G."/>
            <person name="Jiang L."/>
            <person name="Scanlan D."/>
            <person name="Kang K.H."/>
            <person name="Lewis M.R."/>
            <person name="Nelson K.E."/>
            <person name="Methe B.A."/>
            <person name="Wu M."/>
            <person name="Heidelberg J.F."/>
            <person name="Paulsen I.T."/>
            <person name="Fouts D.E."/>
            <person name="Ravel J."/>
            <person name="Tettelin H."/>
            <person name="Ren Q."/>
            <person name="Read T.D."/>
            <person name="DeBoy R.T."/>
            <person name="Seshadri R."/>
            <person name="Salzberg S.L."/>
            <person name="Jensen H.B."/>
            <person name="Birkeland N.K."/>
            <person name="Nelson W.C."/>
            <person name="Dodson R.J."/>
            <person name="Grindhaug S.H."/>
            <person name="Holt I.E."/>
            <person name="Eidhammer I."/>
            <person name="Jonasen I."/>
            <person name="Vanaken S."/>
            <person name="Utterback T.R."/>
            <person name="Feldblyum T.V."/>
            <person name="Fraser C.M."/>
            <person name="Lillehaug J.R."/>
            <person name="Eisen J.A."/>
        </authorList>
    </citation>
    <scope>NUCLEOTIDE SEQUENCE [LARGE SCALE GENOMIC DNA]</scope>
    <source>
        <strain evidence="3">ATCC 33009 / NCIMB 11132 / Bath</strain>
    </source>
</reference>
<dbReference type="KEGG" id="mca:MCA2455"/>